<gene>
    <name evidence="6" type="ORF">EAH84_04895</name>
</gene>
<comment type="similarity">
    <text evidence="1">Belongs to the type-I restriction system S methylase family.</text>
</comment>
<comment type="caution">
    <text evidence="6">The sequence shown here is derived from an EMBL/GenBank/DDBJ whole genome shotgun (WGS) entry which is preliminary data.</text>
</comment>
<evidence type="ECO:0000313" key="6">
    <source>
        <dbReference type="EMBL" id="TPG13540.1"/>
    </source>
</evidence>
<evidence type="ECO:0000256" key="4">
    <source>
        <dbReference type="SAM" id="Coils"/>
    </source>
</evidence>
<dbReference type="PANTHER" id="PTHR43140">
    <property type="entry name" value="TYPE-1 RESTRICTION ENZYME ECOKI SPECIFICITY PROTEIN"/>
    <property type="match status" value="1"/>
</dbReference>
<organism evidence="6 7">
    <name type="scientific">Sphingomonas oligophenolica</name>
    <dbReference type="NCBI Taxonomy" id="301154"/>
    <lineage>
        <taxon>Bacteria</taxon>
        <taxon>Pseudomonadati</taxon>
        <taxon>Pseudomonadota</taxon>
        <taxon>Alphaproteobacteria</taxon>
        <taxon>Sphingomonadales</taxon>
        <taxon>Sphingomonadaceae</taxon>
        <taxon>Sphingomonas</taxon>
    </lineage>
</organism>
<dbReference type="EMBL" id="RCZK01000003">
    <property type="protein sequence ID" value="TPG13540.1"/>
    <property type="molecule type" value="Genomic_DNA"/>
</dbReference>
<dbReference type="OrthoDB" id="512700at2"/>
<keyword evidence="7" id="KW-1185">Reference proteome</keyword>
<dbReference type="InterPro" id="IPR044946">
    <property type="entry name" value="Restrct_endonuc_typeI_TRD_sf"/>
</dbReference>
<dbReference type="PANTHER" id="PTHR43140:SF1">
    <property type="entry name" value="TYPE I RESTRICTION ENZYME ECOKI SPECIFICITY SUBUNIT"/>
    <property type="match status" value="1"/>
</dbReference>
<dbReference type="SUPFAM" id="SSF116734">
    <property type="entry name" value="DNA methylase specificity domain"/>
    <property type="match status" value="2"/>
</dbReference>
<dbReference type="Pfam" id="PF01420">
    <property type="entry name" value="Methylase_S"/>
    <property type="match status" value="2"/>
</dbReference>
<sequence>MTLPKGWAIAEAGEVCAIVQSGGTPKKGFLDHPGIPFLKVYNLVNQQVAFSYRPQWISPGIHQGELSKSRVYPGDVLMNIVGPPLGKIAIVPNYSDEWNVNQAITIFRPSEVLGSRWIYWYLRGGRSVQSVINATRGIAGQVNISLSQCRAFPFPVPPAAEQHRIVAKLDALTARLARARAELDRVPVLAESLRATALREVFHWDADELPRCWTRQRIDEVGSVQLGRQRSPKDHHGAHMRPYVRSANVTWDGWDLSDVKEMNFSPTEFPVFVLEKGDVLLNEGSGSAKEVGKPAVWHGEIEGACFQNTLLRVRPTKYLPDLLRYALLYMAKSGQFIANTKGVNIIHIGKAGLAKTVIPVPPVEQQQPLLTAIDNAFARADRLEAEAARARALIDRLEAAILAKAFRGELVPQDPNDEPASVLLDRIRAERATAPKPKRGRAAKASA</sequence>
<dbReference type="Proteomes" id="UP000318413">
    <property type="component" value="Unassembled WGS sequence"/>
</dbReference>
<evidence type="ECO:0000256" key="2">
    <source>
        <dbReference type="ARBA" id="ARBA00022747"/>
    </source>
</evidence>
<accession>A0A502CLW4</accession>
<keyword evidence="4" id="KW-0175">Coiled coil</keyword>
<keyword evidence="3" id="KW-0238">DNA-binding</keyword>
<proteinExistence type="inferred from homology"/>
<feature type="domain" description="Type I restriction modification DNA specificity" evidence="5">
    <location>
        <begin position="4"/>
        <end position="176"/>
    </location>
</feature>
<dbReference type="InterPro" id="IPR000055">
    <property type="entry name" value="Restrct_endonuc_typeI_TRD"/>
</dbReference>
<dbReference type="GO" id="GO:0003677">
    <property type="term" value="F:DNA binding"/>
    <property type="evidence" value="ECO:0007669"/>
    <property type="project" value="UniProtKB-KW"/>
</dbReference>
<evidence type="ECO:0000259" key="5">
    <source>
        <dbReference type="Pfam" id="PF01420"/>
    </source>
</evidence>
<feature type="domain" description="Type I restriction modification DNA specificity" evidence="5">
    <location>
        <begin position="213"/>
        <end position="378"/>
    </location>
</feature>
<dbReference type="GO" id="GO:0009307">
    <property type="term" value="P:DNA restriction-modification system"/>
    <property type="evidence" value="ECO:0007669"/>
    <property type="project" value="UniProtKB-KW"/>
</dbReference>
<evidence type="ECO:0000256" key="1">
    <source>
        <dbReference type="ARBA" id="ARBA00010923"/>
    </source>
</evidence>
<feature type="coiled-coil region" evidence="4">
    <location>
        <begin position="373"/>
        <end position="400"/>
    </location>
</feature>
<dbReference type="AlphaFoldDB" id="A0A502CLW4"/>
<name>A0A502CLW4_9SPHN</name>
<keyword evidence="2" id="KW-0680">Restriction system</keyword>
<evidence type="ECO:0000256" key="3">
    <source>
        <dbReference type="ARBA" id="ARBA00023125"/>
    </source>
</evidence>
<reference evidence="6 7" key="1">
    <citation type="journal article" date="2019" name="Environ. Microbiol.">
        <title>Species interactions and distinct microbial communities in high Arctic permafrost affected cryosols are associated with the CH4 and CO2 gas fluxes.</title>
        <authorList>
            <person name="Altshuler I."/>
            <person name="Hamel J."/>
            <person name="Turney S."/>
            <person name="Magnuson E."/>
            <person name="Levesque R."/>
            <person name="Greer C."/>
            <person name="Whyte L.G."/>
        </authorList>
    </citation>
    <scope>NUCLEOTIDE SEQUENCE [LARGE SCALE GENOMIC DNA]</scope>
    <source>
        <strain evidence="6 7">S5.1</strain>
    </source>
</reference>
<dbReference type="Gene3D" id="3.90.220.20">
    <property type="entry name" value="DNA methylase specificity domains"/>
    <property type="match status" value="2"/>
</dbReference>
<dbReference type="RefSeq" id="WP_140868630.1">
    <property type="nucleotide sequence ID" value="NZ_RCZK01000003.1"/>
</dbReference>
<dbReference type="InterPro" id="IPR051212">
    <property type="entry name" value="Type-I_RE_S_subunit"/>
</dbReference>
<dbReference type="CDD" id="cd17256">
    <property type="entry name" value="RMtype1_S_EcoJA65PI-TRD1-CR1_like"/>
    <property type="match status" value="1"/>
</dbReference>
<protein>
    <recommendedName>
        <fullName evidence="5">Type I restriction modification DNA specificity domain-containing protein</fullName>
    </recommendedName>
</protein>
<evidence type="ECO:0000313" key="7">
    <source>
        <dbReference type="Proteomes" id="UP000318413"/>
    </source>
</evidence>